<comment type="caution">
    <text evidence="2">The sequence shown here is derived from an EMBL/GenBank/DDBJ whole genome shotgun (WGS) entry which is preliminary data.</text>
</comment>
<dbReference type="AlphaFoldDB" id="A0A421NXW4"/>
<keyword evidence="1" id="KW-1133">Transmembrane helix</keyword>
<gene>
    <name evidence="2" type="ORF">PSSA1_v1c2900</name>
</gene>
<keyword evidence="1" id="KW-0472">Membrane</keyword>
<keyword evidence="3" id="KW-1185">Reference proteome</keyword>
<dbReference type="EMBL" id="MPBG01000003">
    <property type="protein sequence ID" value="RMI88863.1"/>
    <property type="molecule type" value="Genomic_DNA"/>
</dbReference>
<dbReference type="Proteomes" id="UP000283896">
    <property type="component" value="Unassembled WGS sequence"/>
</dbReference>
<proteinExistence type="predicted"/>
<accession>A0A421NXW4</accession>
<evidence type="ECO:0000313" key="3">
    <source>
        <dbReference type="Proteomes" id="UP000283896"/>
    </source>
</evidence>
<sequence>MILHYNPKRQIKQKLIINTYYIVLTLYLCFKLFTWYKFYLQQKKILKIVDSTNIKILSTLLFFDSNDICKHFFLFLVFYFTPLFWLFFLQKESTVTVAVKDKNFEIPEQI</sequence>
<name>A0A421NXW4_9MOLU</name>
<evidence type="ECO:0000313" key="2">
    <source>
        <dbReference type="EMBL" id="RMI88863.1"/>
    </source>
</evidence>
<feature type="transmembrane region" description="Helical" evidence="1">
    <location>
        <begin position="71"/>
        <end position="89"/>
    </location>
</feature>
<keyword evidence="1" id="KW-0812">Transmembrane</keyword>
<dbReference type="RefSeq" id="WP_122225430.1">
    <property type="nucleotide sequence ID" value="NZ_CP103786.1"/>
</dbReference>
<organism evidence="2 3">
    <name type="scientific">Candidatus Phytoplasma solani</name>
    <dbReference type="NCBI Taxonomy" id="69896"/>
    <lineage>
        <taxon>Bacteria</taxon>
        <taxon>Bacillati</taxon>
        <taxon>Mycoplasmatota</taxon>
        <taxon>Mollicutes</taxon>
        <taxon>Acholeplasmatales</taxon>
        <taxon>Acholeplasmataceae</taxon>
        <taxon>Candidatus Phytoplasma</taxon>
        <taxon>16SrXII (Stolbur group)</taxon>
    </lineage>
</organism>
<evidence type="ECO:0000256" key="1">
    <source>
        <dbReference type="SAM" id="Phobius"/>
    </source>
</evidence>
<protein>
    <submittedName>
        <fullName evidence="2">Uncharacterized protein</fullName>
    </submittedName>
</protein>
<feature type="transmembrane region" description="Helical" evidence="1">
    <location>
        <begin position="20"/>
        <end position="38"/>
    </location>
</feature>
<reference evidence="3" key="1">
    <citation type="submission" date="2016-11" db="EMBL/GenBank/DDBJ databases">
        <title>Genome sequence of Candidatus Phytoplasma solani strain SA-1.</title>
        <authorList>
            <person name="Haryono M."/>
            <person name="Samarzija I."/>
            <person name="Seruga Music M."/>
            <person name="Hogenhout S."/>
            <person name="Kuo C.-H."/>
        </authorList>
    </citation>
    <scope>NUCLEOTIDE SEQUENCE [LARGE SCALE GENOMIC DNA]</scope>
    <source>
        <strain evidence="3">SA-1</strain>
    </source>
</reference>